<dbReference type="PROSITE" id="PS00622">
    <property type="entry name" value="HTH_LUXR_1"/>
    <property type="match status" value="1"/>
</dbReference>
<protein>
    <submittedName>
        <fullName evidence="4">Regulatory protein, luxR family</fullName>
    </submittedName>
</protein>
<gene>
    <name evidence="4" type="ORF">SAMN05216267_104320</name>
</gene>
<evidence type="ECO:0000256" key="1">
    <source>
        <dbReference type="ARBA" id="ARBA00022741"/>
    </source>
</evidence>
<dbReference type="PANTHER" id="PTHR16305">
    <property type="entry name" value="TESTICULAR SOLUBLE ADENYLYL CYCLASE"/>
    <property type="match status" value="1"/>
</dbReference>
<dbReference type="Gene3D" id="3.40.50.300">
    <property type="entry name" value="P-loop containing nucleotide triphosphate hydrolases"/>
    <property type="match status" value="1"/>
</dbReference>
<dbReference type="OrthoDB" id="5476461at2"/>
<organism evidence="4 5">
    <name type="scientific">Actinacidiphila rubida</name>
    <dbReference type="NCBI Taxonomy" id="310780"/>
    <lineage>
        <taxon>Bacteria</taxon>
        <taxon>Bacillati</taxon>
        <taxon>Actinomycetota</taxon>
        <taxon>Actinomycetes</taxon>
        <taxon>Kitasatosporales</taxon>
        <taxon>Streptomycetaceae</taxon>
        <taxon>Actinacidiphila</taxon>
    </lineage>
</organism>
<feature type="domain" description="HTH luxR-type" evidence="3">
    <location>
        <begin position="915"/>
        <end position="980"/>
    </location>
</feature>
<dbReference type="GO" id="GO:0005737">
    <property type="term" value="C:cytoplasm"/>
    <property type="evidence" value="ECO:0007669"/>
    <property type="project" value="TreeGrafter"/>
</dbReference>
<dbReference type="GO" id="GO:0004016">
    <property type="term" value="F:adenylate cyclase activity"/>
    <property type="evidence" value="ECO:0007669"/>
    <property type="project" value="TreeGrafter"/>
</dbReference>
<dbReference type="STRING" id="310780.SAMN05216267_104320"/>
<dbReference type="Pfam" id="PF13191">
    <property type="entry name" value="AAA_16"/>
    <property type="match status" value="1"/>
</dbReference>
<dbReference type="CDD" id="cd06170">
    <property type="entry name" value="LuxR_C_like"/>
    <property type="match status" value="1"/>
</dbReference>
<keyword evidence="5" id="KW-1185">Reference proteome</keyword>
<dbReference type="GO" id="GO:0006355">
    <property type="term" value="P:regulation of DNA-templated transcription"/>
    <property type="evidence" value="ECO:0007669"/>
    <property type="project" value="InterPro"/>
</dbReference>
<dbReference type="InterPro" id="IPR041664">
    <property type="entry name" value="AAA_16"/>
</dbReference>
<sequence length="1011" mass="108694">MDRHTWDRERDAPPQLTPPRFVGREAELRRLTDALNRAPAVVLVEGEAGIGKSRLVREAVRAVEAARTVGVPGAVGSGAGPLTAVCPPFREPLTLGPIVDALRQARADVAGLGLTALAGTLRPLFPEWADGLPPAPEPLEDAGAARHRLIGALAEVLDRLGVRILIVEDVHWADEATMEFVLFLASRQPQRVSLVLTHRPEDLPADSLLPRLSSRLQPGVSRAGIVLGGLRAPQAADLVASMLGDDQVSTAFAAFLHERTEGVPLALEESVRLLHDRADLVRQDGAWTRRSLDEIAVPPSIRDAVTERVRGLDPAAQRVLLAAAVLIDAADEGVVSVVSGLPPDQAGRAIQEALRSGLVTEDETGRLAFRHVLAARAVYDRAAGRDRRDAHRRAAALLESAPHAPIGRLAYHFRKGREAAKWRRYAERAADLALSSGDHPTAVTFLSELLNEPGLPGGDIARIAKKMPLLAFTGYLGRVDLVSRLRAVLADERLEVRDRARIRAQLGRMLMHAGELEAGSEEVKRAVPDLAGSPFETAQAMIMLGGPSGLLWPAAEHRRWLDLAALVPVASLSEGDRQSLLIDRTTALLGLGEEAGWTLAQRFSTRPATSQDALMFARASLNFGNSAMRWGRYPEARERLLAGAEAAGKYRYQRLQDIIQVTLVHLDWLTGAWDRLAERARHWARLDEEPLIQLDSRLILGLLGVAAGGDPSTEETLQAVREHSARRGVVDMSLESTAALARFRLASGDVAGALELTDEVEQVVAGNGMWLWATDTMPVRVEALVRADRQPEAVALVAAFDRGLEDRDIPTARAALRSCRGLLAEGLGDHAAAAAAWLEAATAWQGLPRPYEALLARERHGSCLFDAGDHSAALTQLAVVARELLALGAKSDADRVLGTLRRHGSVTGRGRGAGRRGYKHQLSPKEMEVVKLLLSGMSNREIAVALSRSPKTVAAQLNSAMRKHGVSSRTALAVVVTQQALAPGSAGEATERLRLVASSLTAEAPGRPVGE</sequence>
<name>A0A1H8SIT0_9ACTN</name>
<dbReference type="InterPro" id="IPR027417">
    <property type="entry name" value="P-loop_NTPase"/>
</dbReference>
<dbReference type="GO" id="GO:0005524">
    <property type="term" value="F:ATP binding"/>
    <property type="evidence" value="ECO:0007669"/>
    <property type="project" value="UniProtKB-KW"/>
</dbReference>
<dbReference type="PRINTS" id="PR00038">
    <property type="entry name" value="HTHLUXR"/>
</dbReference>
<dbReference type="Gene3D" id="1.10.10.10">
    <property type="entry name" value="Winged helix-like DNA-binding domain superfamily/Winged helix DNA-binding domain"/>
    <property type="match status" value="1"/>
</dbReference>
<evidence type="ECO:0000256" key="2">
    <source>
        <dbReference type="ARBA" id="ARBA00022840"/>
    </source>
</evidence>
<reference evidence="4 5" key="1">
    <citation type="submission" date="2016-10" db="EMBL/GenBank/DDBJ databases">
        <authorList>
            <person name="de Groot N.N."/>
        </authorList>
    </citation>
    <scope>NUCLEOTIDE SEQUENCE [LARGE SCALE GENOMIC DNA]</scope>
    <source>
        <strain evidence="4 5">CGMCC 4.2026</strain>
    </source>
</reference>
<dbReference type="SUPFAM" id="SSF52540">
    <property type="entry name" value="P-loop containing nucleoside triphosphate hydrolases"/>
    <property type="match status" value="1"/>
</dbReference>
<evidence type="ECO:0000259" key="3">
    <source>
        <dbReference type="PROSITE" id="PS50043"/>
    </source>
</evidence>
<evidence type="ECO:0000313" key="4">
    <source>
        <dbReference type="EMBL" id="SEO78919.1"/>
    </source>
</evidence>
<proteinExistence type="predicted"/>
<dbReference type="Proteomes" id="UP000181951">
    <property type="component" value="Unassembled WGS sequence"/>
</dbReference>
<dbReference type="SUPFAM" id="SSF46894">
    <property type="entry name" value="C-terminal effector domain of the bipartite response regulators"/>
    <property type="match status" value="1"/>
</dbReference>
<dbReference type="PANTHER" id="PTHR16305:SF35">
    <property type="entry name" value="TRANSCRIPTIONAL ACTIVATOR DOMAIN"/>
    <property type="match status" value="1"/>
</dbReference>
<dbReference type="AlphaFoldDB" id="A0A1H8SIT0"/>
<dbReference type="Pfam" id="PF00196">
    <property type="entry name" value="GerE"/>
    <property type="match status" value="1"/>
</dbReference>
<dbReference type="EMBL" id="FODD01000043">
    <property type="protein sequence ID" value="SEO78919.1"/>
    <property type="molecule type" value="Genomic_DNA"/>
</dbReference>
<dbReference type="InterPro" id="IPR016032">
    <property type="entry name" value="Sig_transdc_resp-reg_C-effctor"/>
</dbReference>
<keyword evidence="2" id="KW-0067">ATP-binding</keyword>
<keyword evidence="1" id="KW-0547">Nucleotide-binding</keyword>
<dbReference type="InterPro" id="IPR000792">
    <property type="entry name" value="Tscrpt_reg_LuxR_C"/>
</dbReference>
<dbReference type="PROSITE" id="PS50043">
    <property type="entry name" value="HTH_LUXR_2"/>
    <property type="match status" value="1"/>
</dbReference>
<dbReference type="RefSeq" id="WP_075018056.1">
    <property type="nucleotide sequence ID" value="NZ_FODD01000043.1"/>
</dbReference>
<dbReference type="InterPro" id="IPR036388">
    <property type="entry name" value="WH-like_DNA-bd_sf"/>
</dbReference>
<accession>A0A1H8SIT0</accession>
<evidence type="ECO:0000313" key="5">
    <source>
        <dbReference type="Proteomes" id="UP000181951"/>
    </source>
</evidence>
<dbReference type="GO" id="GO:0003677">
    <property type="term" value="F:DNA binding"/>
    <property type="evidence" value="ECO:0007669"/>
    <property type="project" value="InterPro"/>
</dbReference>
<dbReference type="SMART" id="SM00421">
    <property type="entry name" value="HTH_LUXR"/>
    <property type="match status" value="1"/>
</dbReference>